<comment type="similarity">
    <text evidence="1">Belongs to the EndA/NucM nuclease family.</text>
</comment>
<evidence type="ECO:0000256" key="1">
    <source>
        <dbReference type="ARBA" id="ARBA00006429"/>
    </source>
</evidence>
<comment type="caution">
    <text evidence="7">The sequence shown here is derived from an EMBL/GenBank/DDBJ whole genome shotgun (WGS) entry which is preliminary data.</text>
</comment>
<evidence type="ECO:0000256" key="5">
    <source>
        <dbReference type="SAM" id="SignalP"/>
    </source>
</evidence>
<dbReference type="SUPFAM" id="SSF54060">
    <property type="entry name" value="His-Me finger endonucleases"/>
    <property type="match status" value="1"/>
</dbReference>
<dbReference type="NCBIfam" id="TIGR04183">
    <property type="entry name" value="Por_Secre_tail"/>
    <property type="match status" value="1"/>
</dbReference>
<dbReference type="PANTHER" id="PTHR33607:SF2">
    <property type="entry name" value="ENDONUCLEASE-1"/>
    <property type="match status" value="1"/>
</dbReference>
<dbReference type="Pfam" id="PF04231">
    <property type="entry name" value="Endonuclease_1"/>
    <property type="match status" value="1"/>
</dbReference>
<dbReference type="InterPro" id="IPR036116">
    <property type="entry name" value="FN3_sf"/>
</dbReference>
<sequence length="592" mass="65004">MKKLYLYFLFITAFSQAQIPSNYYDTATGSGYTLKTQLYNIISNGHVDQGYGALYTAYQTTHNDDYYENDDTVLDFYSENPTPSATNNDSYNYDHGVRTCGTYDSENDCYNREHLMPQSVFSEAYPMRSDVHHVIPTDGYVNNRRSSYAFGEVSSPTWTSNNGSKVGPNTFGSYNGTVFEPIDEFKGDIARALLYFAVRYETQVASWSHTMLNGTSDQVFADWFLDLLLDWHANDPVVQAEIDRNNAAYNFQGNANPFVDHPEFVNLIWNPTADTQAPTAPTGLTASNPTDNTIDLSWNASTDNVAVTSYDIYVGGVNTYNTTNTSFTATSLSANTNYCFTIKAKDAANNMSAFSNQDCEMTTNNGSGGSECISETFANIPASASNYATRNWTGDNGGSWSATDARTDQNINGSEAITIRNGSLTTPTVSGGIGNLTVTTLRIFNGSSGTFNLKVNGNVVGTIAYSDTEQTITVPNINVTGNIAVVLDGNSDGANRVIFDDLSWTCYAPLNADTNEIKSISMYPNPVKENTIRFNTNKLLNIKVYDILGKLIISKSILPNSAYVDISNINKGIYLVKISSKNQSITKKLIRQ</sequence>
<proteinExistence type="inferred from homology"/>
<evidence type="ECO:0000256" key="4">
    <source>
        <dbReference type="ARBA" id="ARBA00022801"/>
    </source>
</evidence>
<dbReference type="InterPro" id="IPR026444">
    <property type="entry name" value="Secre_tail"/>
</dbReference>
<feature type="chain" id="PRO_5020987488" evidence="5">
    <location>
        <begin position="18"/>
        <end position="592"/>
    </location>
</feature>
<dbReference type="Gene3D" id="2.60.40.10">
    <property type="entry name" value="Immunoglobulins"/>
    <property type="match status" value="1"/>
</dbReference>
<dbReference type="InterPro" id="IPR003961">
    <property type="entry name" value="FN3_dom"/>
</dbReference>
<dbReference type="Pfam" id="PF18962">
    <property type="entry name" value="Por_Secre_tail"/>
    <property type="match status" value="1"/>
</dbReference>
<dbReference type="Proteomes" id="UP000307657">
    <property type="component" value="Unassembled WGS sequence"/>
</dbReference>
<keyword evidence="8" id="KW-1185">Reference proteome</keyword>
<dbReference type="InterPro" id="IPR044925">
    <property type="entry name" value="His-Me_finger_sf"/>
</dbReference>
<dbReference type="OrthoDB" id="5485925at2"/>
<organism evidence="7 8">
    <name type="scientific">Pontimicrobium aquaticum</name>
    <dbReference type="NCBI Taxonomy" id="2565367"/>
    <lineage>
        <taxon>Bacteria</taxon>
        <taxon>Pseudomonadati</taxon>
        <taxon>Bacteroidota</taxon>
        <taxon>Flavobacteriia</taxon>
        <taxon>Flavobacteriales</taxon>
        <taxon>Flavobacteriaceae</taxon>
        <taxon>Pontimicrobium</taxon>
    </lineage>
</organism>
<dbReference type="EMBL" id="SUPL01000003">
    <property type="protein sequence ID" value="TJY36155.1"/>
    <property type="molecule type" value="Genomic_DNA"/>
</dbReference>
<dbReference type="InterPro" id="IPR007346">
    <property type="entry name" value="Endonuclease-I"/>
</dbReference>
<dbReference type="RefSeq" id="WP_136841943.1">
    <property type="nucleotide sequence ID" value="NZ_SUPL01000003.1"/>
</dbReference>
<dbReference type="InterPro" id="IPR013783">
    <property type="entry name" value="Ig-like_fold"/>
</dbReference>
<dbReference type="GO" id="GO:0016787">
    <property type="term" value="F:hydrolase activity"/>
    <property type="evidence" value="ECO:0007669"/>
    <property type="project" value="UniProtKB-KW"/>
</dbReference>
<evidence type="ECO:0000313" key="8">
    <source>
        <dbReference type="Proteomes" id="UP000307657"/>
    </source>
</evidence>
<gene>
    <name evidence="7" type="ORF">E5167_05665</name>
</gene>
<feature type="signal peptide" evidence="5">
    <location>
        <begin position="1"/>
        <end position="17"/>
    </location>
</feature>
<feature type="domain" description="Fibronectin type-III" evidence="6">
    <location>
        <begin position="280"/>
        <end position="366"/>
    </location>
</feature>
<keyword evidence="4" id="KW-0378">Hydrolase</keyword>
<dbReference type="Pfam" id="PF00041">
    <property type="entry name" value="fn3"/>
    <property type="match status" value="1"/>
</dbReference>
<reference evidence="7 8" key="1">
    <citation type="submission" date="2019-04" db="EMBL/GenBank/DDBJ databases">
        <title>Lacinutrix sp. nov., isolated from marine water.</title>
        <authorList>
            <person name="Kim W."/>
        </authorList>
    </citation>
    <scope>NUCLEOTIDE SEQUENCE [LARGE SCALE GENOMIC DNA]</scope>
    <source>
        <strain evidence="7 8">CAU 1491</strain>
    </source>
</reference>
<evidence type="ECO:0000313" key="7">
    <source>
        <dbReference type="EMBL" id="TJY36155.1"/>
    </source>
</evidence>
<keyword evidence="2" id="KW-0540">Nuclease</keyword>
<keyword evidence="3 5" id="KW-0732">Signal</keyword>
<evidence type="ECO:0000256" key="3">
    <source>
        <dbReference type="ARBA" id="ARBA00022729"/>
    </source>
</evidence>
<dbReference type="AlphaFoldDB" id="A0A4U0EW78"/>
<name>A0A4U0EW78_9FLAO</name>
<accession>A0A4U0EW78</accession>
<dbReference type="PANTHER" id="PTHR33607">
    <property type="entry name" value="ENDONUCLEASE-1"/>
    <property type="match status" value="1"/>
</dbReference>
<evidence type="ECO:0000256" key="2">
    <source>
        <dbReference type="ARBA" id="ARBA00022722"/>
    </source>
</evidence>
<dbReference type="GO" id="GO:0004518">
    <property type="term" value="F:nuclease activity"/>
    <property type="evidence" value="ECO:0007669"/>
    <property type="project" value="UniProtKB-KW"/>
</dbReference>
<dbReference type="SUPFAM" id="SSF49265">
    <property type="entry name" value="Fibronectin type III"/>
    <property type="match status" value="1"/>
</dbReference>
<dbReference type="PROSITE" id="PS50853">
    <property type="entry name" value="FN3"/>
    <property type="match status" value="1"/>
</dbReference>
<evidence type="ECO:0000259" key="6">
    <source>
        <dbReference type="PROSITE" id="PS50853"/>
    </source>
</evidence>
<protein>
    <submittedName>
        <fullName evidence="7">T9SS type A sorting domain-containing protein</fullName>
    </submittedName>
</protein>
<dbReference type="CDD" id="cd00063">
    <property type="entry name" value="FN3"/>
    <property type="match status" value="1"/>
</dbReference>
<dbReference type="SMART" id="SM00060">
    <property type="entry name" value="FN3"/>
    <property type="match status" value="1"/>
</dbReference>